<dbReference type="PROSITE" id="PS51186">
    <property type="entry name" value="GNAT"/>
    <property type="match status" value="1"/>
</dbReference>
<sequence length="181" mass="19719">MFHVTERLLLRPAWPEDADALFGGIADEGIVRNLARAPWPYLPKHAREFVMQAQDPHFPRFLITLPTQSGSEVIGCIGIDPMGNGDVELGYWVARDHWGHGFASEAARGVLDVAKLLGHTRIVAGHFIDNPTSGRVLRKIGFVPTGKIAARHSCGRGEDADCALYRLDLDDSAAIAPQMAA</sequence>
<evidence type="ECO:0000313" key="3">
    <source>
        <dbReference type="Proteomes" id="UP000254508"/>
    </source>
</evidence>
<evidence type="ECO:0000259" key="1">
    <source>
        <dbReference type="PROSITE" id="PS51186"/>
    </source>
</evidence>
<dbReference type="KEGG" id="err:DVR09_07200"/>
<name>A0A345YE01_9SPHN</name>
<dbReference type="RefSeq" id="WP_115416335.1">
    <property type="nucleotide sequence ID" value="NZ_CP031357.1"/>
</dbReference>
<dbReference type="PANTHER" id="PTHR43792:SF1">
    <property type="entry name" value="N-ACETYLTRANSFERASE DOMAIN-CONTAINING PROTEIN"/>
    <property type="match status" value="1"/>
</dbReference>
<dbReference type="SUPFAM" id="SSF55729">
    <property type="entry name" value="Acyl-CoA N-acyltransferases (Nat)"/>
    <property type="match status" value="1"/>
</dbReference>
<dbReference type="EMBL" id="CP031357">
    <property type="protein sequence ID" value="AXK42153.1"/>
    <property type="molecule type" value="Genomic_DNA"/>
</dbReference>
<dbReference type="InterPro" id="IPR016181">
    <property type="entry name" value="Acyl_CoA_acyltransferase"/>
</dbReference>
<protein>
    <submittedName>
        <fullName evidence="2">N-acetyltransferase</fullName>
    </submittedName>
</protein>
<dbReference type="GO" id="GO:0016747">
    <property type="term" value="F:acyltransferase activity, transferring groups other than amino-acyl groups"/>
    <property type="evidence" value="ECO:0007669"/>
    <property type="project" value="InterPro"/>
</dbReference>
<dbReference type="Gene3D" id="3.40.630.30">
    <property type="match status" value="1"/>
</dbReference>
<reference evidence="3" key="1">
    <citation type="submission" date="2018-07" db="EMBL/GenBank/DDBJ databases">
        <title>Genome sequence of Erythrobacter strain YH-07, an antagonistic bacterium isolated from Yellow Sea.</title>
        <authorList>
            <person name="Tang T."/>
            <person name="Liu Q."/>
            <person name="Sun X."/>
        </authorList>
    </citation>
    <scope>NUCLEOTIDE SEQUENCE [LARGE SCALE GENOMIC DNA]</scope>
    <source>
        <strain evidence="3">YH-07</strain>
    </source>
</reference>
<keyword evidence="2" id="KW-0808">Transferase</keyword>
<accession>A0A345YE01</accession>
<dbReference type="InterPro" id="IPR051531">
    <property type="entry name" value="N-acetyltransferase"/>
</dbReference>
<organism evidence="2 3">
    <name type="scientific">Erythrobacter aureus</name>
    <dbReference type="NCBI Taxonomy" id="2182384"/>
    <lineage>
        <taxon>Bacteria</taxon>
        <taxon>Pseudomonadati</taxon>
        <taxon>Pseudomonadota</taxon>
        <taxon>Alphaproteobacteria</taxon>
        <taxon>Sphingomonadales</taxon>
        <taxon>Erythrobacteraceae</taxon>
        <taxon>Erythrobacter/Porphyrobacter group</taxon>
        <taxon>Erythrobacter</taxon>
    </lineage>
</organism>
<dbReference type="OrthoDB" id="9804153at2"/>
<evidence type="ECO:0000313" key="2">
    <source>
        <dbReference type="EMBL" id="AXK42153.1"/>
    </source>
</evidence>
<keyword evidence="3" id="KW-1185">Reference proteome</keyword>
<dbReference type="Pfam" id="PF13302">
    <property type="entry name" value="Acetyltransf_3"/>
    <property type="match status" value="1"/>
</dbReference>
<proteinExistence type="predicted"/>
<dbReference type="AlphaFoldDB" id="A0A345YE01"/>
<dbReference type="PANTHER" id="PTHR43792">
    <property type="entry name" value="GNAT FAMILY, PUTATIVE (AFU_ORTHOLOGUE AFUA_3G00765)-RELATED-RELATED"/>
    <property type="match status" value="1"/>
</dbReference>
<dbReference type="InterPro" id="IPR000182">
    <property type="entry name" value="GNAT_dom"/>
</dbReference>
<dbReference type="Proteomes" id="UP000254508">
    <property type="component" value="Chromosome"/>
</dbReference>
<feature type="domain" description="N-acetyltransferase" evidence="1">
    <location>
        <begin position="8"/>
        <end position="170"/>
    </location>
</feature>
<gene>
    <name evidence="2" type="ORF">DVR09_07200</name>
</gene>